<organism evidence="4">
    <name type="scientific">Melampsora larici-populina (strain 98AG31 / pathotype 3-4-7)</name>
    <name type="common">Poplar leaf rust fungus</name>
    <dbReference type="NCBI Taxonomy" id="747676"/>
    <lineage>
        <taxon>Eukaryota</taxon>
        <taxon>Fungi</taxon>
        <taxon>Dikarya</taxon>
        <taxon>Basidiomycota</taxon>
        <taxon>Pucciniomycotina</taxon>
        <taxon>Pucciniomycetes</taxon>
        <taxon>Pucciniales</taxon>
        <taxon>Melampsoraceae</taxon>
        <taxon>Melampsora</taxon>
    </lineage>
</organism>
<keyword evidence="2" id="KW-0472">Membrane</keyword>
<dbReference type="AlphaFoldDB" id="F4RLZ0"/>
<sequence length="148" mass="16923">MTFFSTLLHIPVIAILLRFKGDHYFQNLDWRIIASVGLHFPLSITANISIFVLILHSHQQLEECRTQEATVNTTYDMPPDHLTCDSKPSYFEKQATTTDSGNDSSNNSNYQPDFLSTEEDGQYQISQSPSSKKKENKLFLILSKIYKS</sequence>
<name>F4RLZ0_MELLP</name>
<feature type="compositionally biased region" description="Low complexity" evidence="1">
    <location>
        <begin position="96"/>
        <end position="109"/>
    </location>
</feature>
<feature type="region of interest" description="Disordered" evidence="1">
    <location>
        <begin position="93"/>
        <end position="134"/>
    </location>
</feature>
<dbReference type="EMBL" id="GL883107">
    <property type="protein sequence ID" value="EGG06632.1"/>
    <property type="molecule type" value="Genomic_DNA"/>
</dbReference>
<dbReference type="RefSeq" id="XP_007410072.1">
    <property type="nucleotide sequence ID" value="XM_007410010.1"/>
</dbReference>
<dbReference type="KEGG" id="mlr:MELLADRAFT_71895"/>
<dbReference type="VEuPathDB" id="FungiDB:MELLADRAFT_71895"/>
<evidence type="ECO:0000256" key="2">
    <source>
        <dbReference type="SAM" id="Phobius"/>
    </source>
</evidence>
<keyword evidence="4" id="KW-1185">Reference proteome</keyword>
<dbReference type="Proteomes" id="UP000001072">
    <property type="component" value="Unassembled WGS sequence"/>
</dbReference>
<protein>
    <submittedName>
        <fullName evidence="3">Uncharacterized protein</fullName>
    </submittedName>
</protein>
<evidence type="ECO:0000313" key="3">
    <source>
        <dbReference type="EMBL" id="EGG06632.1"/>
    </source>
</evidence>
<accession>F4RLZ0</accession>
<keyword evidence="2" id="KW-1133">Transmembrane helix</keyword>
<dbReference type="GeneID" id="18931962"/>
<reference evidence="4" key="1">
    <citation type="journal article" date="2011" name="Proc. Natl. Acad. Sci. U.S.A.">
        <title>Obligate biotrophy features unraveled by the genomic analysis of rust fungi.</title>
        <authorList>
            <person name="Duplessis S."/>
            <person name="Cuomo C.A."/>
            <person name="Lin Y.-C."/>
            <person name="Aerts A."/>
            <person name="Tisserant E."/>
            <person name="Veneault-Fourrey C."/>
            <person name="Joly D.L."/>
            <person name="Hacquard S."/>
            <person name="Amselem J."/>
            <person name="Cantarel B.L."/>
            <person name="Chiu R."/>
            <person name="Coutinho P.M."/>
            <person name="Feau N."/>
            <person name="Field M."/>
            <person name="Frey P."/>
            <person name="Gelhaye E."/>
            <person name="Goldberg J."/>
            <person name="Grabherr M.G."/>
            <person name="Kodira C.D."/>
            <person name="Kohler A."/>
            <person name="Kuees U."/>
            <person name="Lindquist E.A."/>
            <person name="Lucas S.M."/>
            <person name="Mago R."/>
            <person name="Mauceli E."/>
            <person name="Morin E."/>
            <person name="Murat C."/>
            <person name="Pangilinan J.L."/>
            <person name="Park R."/>
            <person name="Pearson M."/>
            <person name="Quesneville H."/>
            <person name="Rouhier N."/>
            <person name="Sakthikumar S."/>
            <person name="Salamov A.A."/>
            <person name="Schmutz J."/>
            <person name="Selles B."/>
            <person name="Shapiro H."/>
            <person name="Tanguay P."/>
            <person name="Tuskan G.A."/>
            <person name="Henrissat B."/>
            <person name="Van de Peer Y."/>
            <person name="Rouze P."/>
            <person name="Ellis J.G."/>
            <person name="Dodds P.N."/>
            <person name="Schein J.E."/>
            <person name="Zhong S."/>
            <person name="Hamelin R.C."/>
            <person name="Grigoriev I.V."/>
            <person name="Szabo L.J."/>
            <person name="Martin F."/>
        </authorList>
    </citation>
    <scope>NUCLEOTIDE SEQUENCE [LARGE SCALE GENOMIC DNA]</scope>
    <source>
        <strain evidence="4">98AG31 / pathotype 3-4-7</strain>
    </source>
</reference>
<dbReference type="HOGENOM" id="CLU_1759213_0_0_1"/>
<keyword evidence="2" id="KW-0812">Transmembrane</keyword>
<proteinExistence type="predicted"/>
<feature type="transmembrane region" description="Helical" evidence="2">
    <location>
        <begin position="30"/>
        <end position="55"/>
    </location>
</feature>
<evidence type="ECO:0000256" key="1">
    <source>
        <dbReference type="SAM" id="MobiDB-lite"/>
    </source>
</evidence>
<gene>
    <name evidence="3" type="ORF">MELLADRAFT_71895</name>
</gene>
<evidence type="ECO:0000313" key="4">
    <source>
        <dbReference type="Proteomes" id="UP000001072"/>
    </source>
</evidence>
<dbReference type="InParanoid" id="F4RLZ0"/>